<feature type="coiled-coil region" evidence="13">
    <location>
        <begin position="411"/>
        <end position="438"/>
    </location>
</feature>
<dbReference type="EMBL" id="OV121136">
    <property type="protein sequence ID" value="CAH0558215.1"/>
    <property type="molecule type" value="Genomic_DNA"/>
</dbReference>
<evidence type="ECO:0000313" key="16">
    <source>
        <dbReference type="EMBL" id="CAH0558215.1"/>
    </source>
</evidence>
<evidence type="ECO:0000256" key="13">
    <source>
        <dbReference type="SAM" id="Coils"/>
    </source>
</evidence>
<comment type="function">
    <text evidence="9">Protein O-glucosyltransferase. Catalyzes the reaction that attaches glucose through an O-glycosidic linkage to a conserved serine residue found in the consensus sequence C-X-S-X-[PA]-C in epidermal growth factor-like repeats. Regulates Notch signaling by glucosylating Notch in the ER, glucosylation is required for the correct folding and cleavage of Notch.</text>
</comment>
<comment type="catalytic activity">
    <reaction evidence="11">
        <text>L-seryl-[EGF-like domain protein] + UDP-alpha-D-glucose = 3-O-(beta-D-glucosyl)-L-seryl-[EGF-like domain protein] + UDP + H(+)</text>
        <dbReference type="Rhea" id="RHEA:58116"/>
        <dbReference type="Rhea" id="RHEA-COMP:14610"/>
        <dbReference type="Rhea" id="RHEA-COMP:16010"/>
        <dbReference type="ChEBI" id="CHEBI:15378"/>
        <dbReference type="ChEBI" id="CHEBI:29999"/>
        <dbReference type="ChEBI" id="CHEBI:58223"/>
        <dbReference type="ChEBI" id="CHEBI:58885"/>
        <dbReference type="ChEBI" id="CHEBI:140576"/>
    </reaction>
</comment>
<keyword evidence="6 14" id="KW-0732">Signal</keyword>
<dbReference type="Pfam" id="PF00630">
    <property type="entry name" value="Filamin"/>
    <property type="match status" value="1"/>
</dbReference>
<dbReference type="SMART" id="SM00557">
    <property type="entry name" value="IG_FLMN"/>
    <property type="match status" value="1"/>
</dbReference>
<evidence type="ECO:0000256" key="7">
    <source>
        <dbReference type="ARBA" id="ARBA00022824"/>
    </source>
</evidence>
<dbReference type="FunFam" id="2.60.40.10:FF:000419">
    <property type="entry name" value="KDEL (Lys-Asp-Glu-Leu) containing 1"/>
    <property type="match status" value="1"/>
</dbReference>
<organism evidence="16 17">
    <name type="scientific">Brassicogethes aeneus</name>
    <name type="common">Rape pollen beetle</name>
    <name type="synonym">Meligethes aeneus</name>
    <dbReference type="NCBI Taxonomy" id="1431903"/>
    <lineage>
        <taxon>Eukaryota</taxon>
        <taxon>Metazoa</taxon>
        <taxon>Ecdysozoa</taxon>
        <taxon>Arthropoda</taxon>
        <taxon>Hexapoda</taxon>
        <taxon>Insecta</taxon>
        <taxon>Pterygota</taxon>
        <taxon>Neoptera</taxon>
        <taxon>Endopterygota</taxon>
        <taxon>Coleoptera</taxon>
        <taxon>Polyphaga</taxon>
        <taxon>Cucujiformia</taxon>
        <taxon>Nitidulidae</taxon>
        <taxon>Meligethinae</taxon>
        <taxon>Brassicogethes</taxon>
    </lineage>
</organism>
<evidence type="ECO:0000256" key="12">
    <source>
        <dbReference type="PROSITE-ProRule" id="PRU00087"/>
    </source>
</evidence>
<protein>
    <recommendedName>
        <fullName evidence="15">Glycosyl transferase CAP10 domain-containing protein</fullName>
    </recommendedName>
</protein>
<keyword evidence="8" id="KW-0325">Glycoprotein</keyword>
<dbReference type="Pfam" id="PF05686">
    <property type="entry name" value="Glyco_transf_90"/>
    <property type="match status" value="1"/>
</dbReference>
<dbReference type="PANTHER" id="PTHR12203:SF122">
    <property type="entry name" value="GLYCOSYL TRANSFERASE CAP10 DOMAIN-CONTAINING PROTEIN"/>
    <property type="match status" value="1"/>
</dbReference>
<keyword evidence="5" id="KW-0808">Transferase</keyword>
<evidence type="ECO:0000256" key="11">
    <source>
        <dbReference type="ARBA" id="ARBA00049246"/>
    </source>
</evidence>
<evidence type="ECO:0000256" key="9">
    <source>
        <dbReference type="ARBA" id="ARBA00045690"/>
    </source>
</evidence>
<keyword evidence="7" id="KW-0256">Endoplasmic reticulum</keyword>
<evidence type="ECO:0000256" key="6">
    <source>
        <dbReference type="ARBA" id="ARBA00022729"/>
    </source>
</evidence>
<dbReference type="GO" id="GO:0005788">
    <property type="term" value="C:endoplasmic reticulum lumen"/>
    <property type="evidence" value="ECO:0007669"/>
    <property type="project" value="UniProtKB-SubCell"/>
</dbReference>
<dbReference type="GO" id="GO:0046527">
    <property type="term" value="F:glucosyltransferase activity"/>
    <property type="evidence" value="ECO:0007669"/>
    <property type="project" value="TreeGrafter"/>
</dbReference>
<dbReference type="PANTHER" id="PTHR12203">
    <property type="entry name" value="KDEL LYS-ASP-GLU-LEU CONTAINING - RELATED"/>
    <property type="match status" value="1"/>
</dbReference>
<dbReference type="InterPro" id="IPR051091">
    <property type="entry name" value="O-Glucosyltr/Glycosyltrsf_90"/>
</dbReference>
<feature type="domain" description="Glycosyl transferase CAP10" evidence="15">
    <location>
        <begin position="226"/>
        <end position="465"/>
    </location>
</feature>
<evidence type="ECO:0000256" key="5">
    <source>
        <dbReference type="ARBA" id="ARBA00022679"/>
    </source>
</evidence>
<dbReference type="SMART" id="SM00672">
    <property type="entry name" value="CAP10"/>
    <property type="match status" value="1"/>
</dbReference>
<dbReference type="SUPFAM" id="SSF81296">
    <property type="entry name" value="E set domains"/>
    <property type="match status" value="1"/>
</dbReference>
<sequence>MKLLNFVAFLLCLISKLVISEEVSPEFTKVWGPGLLPDLIVMPARYFFIQAVDIKNETIEESLPEGFNVKIEGLTELNKPCRIWVNNLDRKDGSYIIRYKMYEPCINMNIIIKYKDKHVSESPYLIKNKVYSDDCNCPLKNVDNFIENWECEDLPYFMSNKISNFGDIDWDTTRDKLIQKFNQPLAVSICQYIIKNNEIYRKCYGKYVGFSMFMDSILKSLVRKVKLPDLEFFVNLGDWPLSSFDFPEKYPILSWCGSKSSYDIVMPTYDITESSLENMGRVMLDMLSVQGNTLEKFENRIPKLFWRGRDSNRHRLDLILMSREHPELFNASLTNFFFYRDEEHIYGPKTEHVSFFRFFDYKYQIAIDGTVASYRLPYLLAGGSLLFKQDSMYHEHFYHQLEPNYHYVPVKKDLSNLLEKLKWAMENEEKALKIAKNGQKFANENLLPHNIFCYYINLLKELKEVTKSPVRIFEGMERVNQTKTQDCKCTDNIKDEL</sequence>
<feature type="signal peptide" evidence="14">
    <location>
        <begin position="1"/>
        <end position="20"/>
    </location>
</feature>
<gene>
    <name evidence="16" type="ORF">MELIAE_LOCUS8735</name>
</gene>
<dbReference type="OrthoDB" id="541052at2759"/>
<evidence type="ECO:0000256" key="2">
    <source>
        <dbReference type="ARBA" id="ARBA00004922"/>
    </source>
</evidence>
<comment type="catalytic activity">
    <reaction evidence="10">
        <text>L-seryl-[EGF-like domain protein] + UDP-alpha-D-xylose = 3-O-(beta-D-xylosyl)-L-seryl-[EGF-like domain protein] + UDP + H(+)</text>
        <dbReference type="Rhea" id="RHEA:62016"/>
        <dbReference type="Rhea" id="RHEA-COMP:16010"/>
        <dbReference type="Rhea" id="RHEA-COMP:16011"/>
        <dbReference type="ChEBI" id="CHEBI:15378"/>
        <dbReference type="ChEBI" id="CHEBI:29999"/>
        <dbReference type="ChEBI" id="CHEBI:57632"/>
        <dbReference type="ChEBI" id="CHEBI:58223"/>
        <dbReference type="ChEBI" id="CHEBI:132085"/>
    </reaction>
</comment>
<evidence type="ECO:0000256" key="1">
    <source>
        <dbReference type="ARBA" id="ARBA00004319"/>
    </source>
</evidence>
<proteinExistence type="inferred from homology"/>
<evidence type="ECO:0000256" key="14">
    <source>
        <dbReference type="SAM" id="SignalP"/>
    </source>
</evidence>
<accession>A0A9P0B634</accession>
<feature type="repeat" description="Filamin" evidence="12">
    <location>
        <begin position="20"/>
        <end position="128"/>
    </location>
</feature>
<keyword evidence="4" id="KW-0328">Glycosyltransferase</keyword>
<dbReference type="AlphaFoldDB" id="A0A9P0B634"/>
<keyword evidence="17" id="KW-1185">Reference proteome</keyword>
<feature type="chain" id="PRO_5040480541" description="Glycosyl transferase CAP10 domain-containing protein" evidence="14">
    <location>
        <begin position="21"/>
        <end position="497"/>
    </location>
</feature>
<comment type="pathway">
    <text evidence="2">Protein modification; protein glycosylation.</text>
</comment>
<evidence type="ECO:0000256" key="4">
    <source>
        <dbReference type="ARBA" id="ARBA00022676"/>
    </source>
</evidence>
<dbReference type="Gene3D" id="2.60.40.10">
    <property type="entry name" value="Immunoglobulins"/>
    <property type="match status" value="1"/>
</dbReference>
<comment type="subcellular location">
    <subcellularLocation>
        <location evidence="1">Endoplasmic reticulum lumen</location>
    </subcellularLocation>
</comment>
<comment type="similarity">
    <text evidence="3">Belongs to the KDELC family.</text>
</comment>
<evidence type="ECO:0000256" key="8">
    <source>
        <dbReference type="ARBA" id="ARBA00023180"/>
    </source>
</evidence>
<evidence type="ECO:0000256" key="3">
    <source>
        <dbReference type="ARBA" id="ARBA00006063"/>
    </source>
</evidence>
<dbReference type="PROSITE" id="PS50194">
    <property type="entry name" value="FILAMIN_REPEAT"/>
    <property type="match status" value="1"/>
</dbReference>
<name>A0A9P0B634_BRAAE</name>
<dbReference type="InterPro" id="IPR001298">
    <property type="entry name" value="Filamin/ABP280_rpt"/>
</dbReference>
<keyword evidence="13" id="KW-0175">Coiled coil</keyword>
<dbReference type="InterPro" id="IPR014756">
    <property type="entry name" value="Ig_E-set"/>
</dbReference>
<evidence type="ECO:0000313" key="17">
    <source>
        <dbReference type="Proteomes" id="UP001154078"/>
    </source>
</evidence>
<evidence type="ECO:0000256" key="10">
    <source>
        <dbReference type="ARBA" id="ARBA00047553"/>
    </source>
</evidence>
<reference evidence="16" key="1">
    <citation type="submission" date="2021-12" db="EMBL/GenBank/DDBJ databases">
        <authorList>
            <person name="King R."/>
        </authorList>
    </citation>
    <scope>NUCLEOTIDE SEQUENCE</scope>
</reference>
<dbReference type="InterPro" id="IPR013783">
    <property type="entry name" value="Ig-like_fold"/>
</dbReference>
<evidence type="ECO:0000259" key="15">
    <source>
        <dbReference type="SMART" id="SM00672"/>
    </source>
</evidence>
<dbReference type="Proteomes" id="UP001154078">
    <property type="component" value="Chromosome 5"/>
</dbReference>
<dbReference type="InterPro" id="IPR017868">
    <property type="entry name" value="Filamin/ABP280_repeat-like"/>
</dbReference>
<dbReference type="InterPro" id="IPR006598">
    <property type="entry name" value="CAP10"/>
</dbReference>